<feature type="region of interest" description="Disordered" evidence="1">
    <location>
        <begin position="121"/>
        <end position="145"/>
    </location>
</feature>
<dbReference type="AlphaFoldDB" id="A0A8J5C6L0"/>
<reference evidence="2" key="1">
    <citation type="submission" date="2020-07" db="EMBL/GenBank/DDBJ databases">
        <title>The High-quality genome of the commercially important snow crab, Chionoecetes opilio.</title>
        <authorList>
            <person name="Jeong J.-H."/>
            <person name="Ryu S."/>
        </authorList>
    </citation>
    <scope>NUCLEOTIDE SEQUENCE</scope>
    <source>
        <strain evidence="2">MADBK_172401_WGS</strain>
        <tissue evidence="2">Digestive gland</tissue>
    </source>
</reference>
<sequence>MERDVWRGGTGLPPSKMVGMGVAGGRWSREEMSTRRVSLERDSKLPSTRPHEMTVGDLIYVMRTACGDQPRVAGEYRHPQLAASLECARRVGEGGGAAFTLTKETEKGAGSGYPPYTFSNPAPPVQGTMDLQESEPPQRMRTPSGNLLQGINPLIYLSNDDKKTWRMMWRRSSVTAMVSVAQIYR</sequence>
<feature type="region of interest" description="Disordered" evidence="1">
    <location>
        <begin position="1"/>
        <end position="50"/>
    </location>
</feature>
<keyword evidence="3" id="KW-1185">Reference proteome</keyword>
<organism evidence="2 3">
    <name type="scientific">Chionoecetes opilio</name>
    <name type="common">Atlantic snow crab</name>
    <name type="synonym">Cancer opilio</name>
    <dbReference type="NCBI Taxonomy" id="41210"/>
    <lineage>
        <taxon>Eukaryota</taxon>
        <taxon>Metazoa</taxon>
        <taxon>Ecdysozoa</taxon>
        <taxon>Arthropoda</taxon>
        <taxon>Crustacea</taxon>
        <taxon>Multicrustacea</taxon>
        <taxon>Malacostraca</taxon>
        <taxon>Eumalacostraca</taxon>
        <taxon>Eucarida</taxon>
        <taxon>Decapoda</taxon>
        <taxon>Pleocyemata</taxon>
        <taxon>Brachyura</taxon>
        <taxon>Eubrachyura</taxon>
        <taxon>Majoidea</taxon>
        <taxon>Majidae</taxon>
        <taxon>Chionoecetes</taxon>
    </lineage>
</organism>
<dbReference type="EMBL" id="JACEEZ010017982">
    <property type="protein sequence ID" value="KAG0717228.1"/>
    <property type="molecule type" value="Genomic_DNA"/>
</dbReference>
<accession>A0A8J5C6L0</accession>
<protein>
    <submittedName>
        <fullName evidence="2">Uncharacterized protein</fullName>
    </submittedName>
</protein>
<proteinExistence type="predicted"/>
<evidence type="ECO:0000313" key="2">
    <source>
        <dbReference type="EMBL" id="KAG0717228.1"/>
    </source>
</evidence>
<dbReference type="Proteomes" id="UP000770661">
    <property type="component" value="Unassembled WGS sequence"/>
</dbReference>
<dbReference type="OrthoDB" id="10249888at2759"/>
<evidence type="ECO:0000256" key="1">
    <source>
        <dbReference type="SAM" id="MobiDB-lite"/>
    </source>
</evidence>
<gene>
    <name evidence="2" type="ORF">GWK47_054871</name>
</gene>
<name>A0A8J5C6L0_CHIOP</name>
<comment type="caution">
    <text evidence="2">The sequence shown here is derived from an EMBL/GenBank/DDBJ whole genome shotgun (WGS) entry which is preliminary data.</text>
</comment>
<feature type="compositionally biased region" description="Basic and acidic residues" evidence="1">
    <location>
        <begin position="27"/>
        <end position="50"/>
    </location>
</feature>
<evidence type="ECO:0000313" key="3">
    <source>
        <dbReference type="Proteomes" id="UP000770661"/>
    </source>
</evidence>